<evidence type="ECO:0000313" key="5">
    <source>
        <dbReference type="EMBL" id="WGI71700.1"/>
    </source>
</evidence>
<feature type="compositionally biased region" description="Basic and acidic residues" evidence="1">
    <location>
        <begin position="26"/>
        <end position="46"/>
    </location>
</feature>
<name>A0ABY8MAY4_9HYPH</name>
<geneLocation type="plasmid" evidence="5 7">
    <name>unnamed1</name>
</geneLocation>
<evidence type="ECO:0000313" key="7">
    <source>
        <dbReference type="Proteomes" id="UP001227095"/>
    </source>
</evidence>
<dbReference type="RefSeq" id="WP_227701876.1">
    <property type="nucleotide sequence ID" value="NZ_CP123000.1"/>
</dbReference>
<dbReference type="EMBL" id="CP123000">
    <property type="protein sequence ID" value="WGI68721.1"/>
    <property type="molecule type" value="Genomic_DNA"/>
</dbReference>
<dbReference type="EMBL" id="CP123002">
    <property type="protein sequence ID" value="WGI72253.1"/>
    <property type="molecule type" value="Genomic_DNA"/>
</dbReference>
<sequence>MSVRTLKKIGLPHSPDPMLGGQSADPVEKQGPAKDVDAGHMERLEALDLNTPNREELSEISQL</sequence>
<reference evidence="5 7" key="1">
    <citation type="submission" date="2023-04" db="EMBL/GenBank/DDBJ databases">
        <title>Neorhizobium petrolearium OS53, complete genome.</title>
        <authorList>
            <person name="Yu T."/>
        </authorList>
    </citation>
    <scope>NUCLEOTIDE SEQUENCE [LARGE SCALE GENOMIC DNA]</scope>
    <source>
        <strain evidence="5 7">OS53</strain>
        <plasmid evidence="5 7">unnamed1</plasmid>
        <plasmid evidence="6 7">unnamed2</plasmid>
    </source>
</reference>
<evidence type="ECO:0000313" key="4">
    <source>
        <dbReference type="EMBL" id="WGI71036.1"/>
    </source>
</evidence>
<evidence type="ECO:0000313" key="3">
    <source>
        <dbReference type="EMBL" id="WGI69273.1"/>
    </source>
</evidence>
<protein>
    <submittedName>
        <fullName evidence="5">Uncharacterized protein</fullName>
    </submittedName>
</protein>
<evidence type="ECO:0000313" key="2">
    <source>
        <dbReference type="EMBL" id="WGI68721.1"/>
    </source>
</evidence>
<organism evidence="5 7">
    <name type="scientific">Neorhizobium petrolearium</name>
    <dbReference type="NCBI Taxonomy" id="515361"/>
    <lineage>
        <taxon>Bacteria</taxon>
        <taxon>Pseudomonadati</taxon>
        <taxon>Pseudomonadota</taxon>
        <taxon>Alphaproteobacteria</taxon>
        <taxon>Hyphomicrobiales</taxon>
        <taxon>Rhizobiaceae</taxon>
        <taxon>Rhizobium/Agrobacterium group</taxon>
        <taxon>Neorhizobium</taxon>
    </lineage>
</organism>
<dbReference type="Proteomes" id="UP001227095">
    <property type="component" value="Plasmid unnamed2"/>
</dbReference>
<gene>
    <name evidence="2" type="ORF">QEO92_01065</name>
    <name evidence="3" type="ORF">QEO92_04065</name>
    <name evidence="4" type="ORF">QEO92_13815</name>
    <name evidence="5" type="ORF">QEO92_30740</name>
    <name evidence="6" type="ORF">QEO92_32385</name>
</gene>
<accession>A0ABY8MAY4</accession>
<evidence type="ECO:0000256" key="1">
    <source>
        <dbReference type="SAM" id="MobiDB-lite"/>
    </source>
</evidence>
<keyword evidence="7" id="KW-1185">Reference proteome</keyword>
<keyword evidence="5" id="KW-0614">Plasmid</keyword>
<geneLocation type="plasmid" evidence="6 7">
    <name>unnamed2</name>
</geneLocation>
<dbReference type="Proteomes" id="UP001227095">
    <property type="component" value="Plasmid unnamed1"/>
</dbReference>
<dbReference type="EMBL" id="CP123001">
    <property type="protein sequence ID" value="WGI71700.1"/>
    <property type="molecule type" value="Genomic_DNA"/>
</dbReference>
<proteinExistence type="predicted"/>
<feature type="region of interest" description="Disordered" evidence="1">
    <location>
        <begin position="1"/>
        <end position="63"/>
    </location>
</feature>
<dbReference type="EMBL" id="CP123000">
    <property type="protein sequence ID" value="WGI69273.1"/>
    <property type="molecule type" value="Genomic_DNA"/>
</dbReference>
<dbReference type="EMBL" id="CP123000">
    <property type="protein sequence ID" value="WGI71036.1"/>
    <property type="molecule type" value="Genomic_DNA"/>
</dbReference>
<evidence type="ECO:0000313" key="6">
    <source>
        <dbReference type="EMBL" id="WGI72253.1"/>
    </source>
</evidence>
<dbReference type="Proteomes" id="UP001227095">
    <property type="component" value="Chromosome"/>
</dbReference>